<organism evidence="1 2">
    <name type="scientific">Paxillus rubicundulus Ve08.2h10</name>
    <dbReference type="NCBI Taxonomy" id="930991"/>
    <lineage>
        <taxon>Eukaryota</taxon>
        <taxon>Fungi</taxon>
        <taxon>Dikarya</taxon>
        <taxon>Basidiomycota</taxon>
        <taxon>Agaricomycotina</taxon>
        <taxon>Agaricomycetes</taxon>
        <taxon>Agaricomycetidae</taxon>
        <taxon>Boletales</taxon>
        <taxon>Paxilineae</taxon>
        <taxon>Paxillaceae</taxon>
        <taxon>Paxillus</taxon>
    </lineage>
</organism>
<dbReference type="EMBL" id="KN827513">
    <property type="protein sequence ID" value="KIK76398.1"/>
    <property type="molecule type" value="Genomic_DNA"/>
</dbReference>
<dbReference type="InParanoid" id="A0A0D0CMA1"/>
<gene>
    <name evidence="1" type="ORF">PAXRUDRAFT_99808</name>
</gene>
<proteinExistence type="predicted"/>
<dbReference type="Proteomes" id="UP000054538">
    <property type="component" value="Unassembled WGS sequence"/>
</dbReference>
<sequence length="79" mass="8839">MAYGNRRHIPQAAKEQIVTTSAHMKPNHISRVTGISARTTRRTMELRGRTGRVRNVPIAQGKNRNLTALDLAFLEGCIE</sequence>
<protein>
    <submittedName>
        <fullName evidence="1">Uncharacterized protein</fullName>
    </submittedName>
</protein>
<evidence type="ECO:0000313" key="2">
    <source>
        <dbReference type="Proteomes" id="UP000054538"/>
    </source>
</evidence>
<dbReference type="HOGENOM" id="CLU_056788_9_0_1"/>
<name>A0A0D0CMA1_9AGAM</name>
<keyword evidence="2" id="KW-1185">Reference proteome</keyword>
<feature type="non-terminal residue" evidence="1">
    <location>
        <position position="1"/>
    </location>
</feature>
<accession>A0A0D0CMA1</accession>
<dbReference type="OrthoDB" id="2641874at2759"/>
<reference evidence="2" key="2">
    <citation type="submission" date="2015-01" db="EMBL/GenBank/DDBJ databases">
        <title>Evolutionary Origins and Diversification of the Mycorrhizal Mutualists.</title>
        <authorList>
            <consortium name="DOE Joint Genome Institute"/>
            <consortium name="Mycorrhizal Genomics Consortium"/>
            <person name="Kohler A."/>
            <person name="Kuo A."/>
            <person name="Nagy L.G."/>
            <person name="Floudas D."/>
            <person name="Copeland A."/>
            <person name="Barry K.W."/>
            <person name="Cichocki N."/>
            <person name="Veneault-Fourrey C."/>
            <person name="LaButti K."/>
            <person name="Lindquist E.A."/>
            <person name="Lipzen A."/>
            <person name="Lundell T."/>
            <person name="Morin E."/>
            <person name="Murat C."/>
            <person name="Riley R."/>
            <person name="Ohm R."/>
            <person name="Sun H."/>
            <person name="Tunlid A."/>
            <person name="Henrissat B."/>
            <person name="Grigoriev I.V."/>
            <person name="Hibbett D.S."/>
            <person name="Martin F."/>
        </authorList>
    </citation>
    <scope>NUCLEOTIDE SEQUENCE [LARGE SCALE GENOMIC DNA]</scope>
    <source>
        <strain evidence="2">Ve08.2h10</strain>
    </source>
</reference>
<dbReference type="STRING" id="930991.A0A0D0CMA1"/>
<dbReference type="AlphaFoldDB" id="A0A0D0CMA1"/>
<evidence type="ECO:0000313" key="1">
    <source>
        <dbReference type="EMBL" id="KIK76398.1"/>
    </source>
</evidence>
<reference evidence="1 2" key="1">
    <citation type="submission" date="2014-04" db="EMBL/GenBank/DDBJ databases">
        <authorList>
            <consortium name="DOE Joint Genome Institute"/>
            <person name="Kuo A."/>
            <person name="Kohler A."/>
            <person name="Jargeat P."/>
            <person name="Nagy L.G."/>
            <person name="Floudas D."/>
            <person name="Copeland A."/>
            <person name="Barry K.W."/>
            <person name="Cichocki N."/>
            <person name="Veneault-Fourrey C."/>
            <person name="LaButti K."/>
            <person name="Lindquist E.A."/>
            <person name="Lipzen A."/>
            <person name="Lundell T."/>
            <person name="Morin E."/>
            <person name="Murat C."/>
            <person name="Sun H."/>
            <person name="Tunlid A."/>
            <person name="Henrissat B."/>
            <person name="Grigoriev I.V."/>
            <person name="Hibbett D.S."/>
            <person name="Martin F."/>
            <person name="Nordberg H.P."/>
            <person name="Cantor M.N."/>
            <person name="Hua S.X."/>
        </authorList>
    </citation>
    <scope>NUCLEOTIDE SEQUENCE [LARGE SCALE GENOMIC DNA]</scope>
    <source>
        <strain evidence="1 2">Ve08.2h10</strain>
    </source>
</reference>